<dbReference type="OrthoDB" id="5242433at2"/>
<keyword evidence="5" id="KW-1185">Reference proteome</keyword>
<gene>
    <name evidence="4" type="primary">betI_2</name>
    <name evidence="4" type="ORF">D7316_00518</name>
</gene>
<dbReference type="PROSITE" id="PS50977">
    <property type="entry name" value="HTH_TETR_2"/>
    <property type="match status" value="1"/>
</dbReference>
<dbReference type="PANTHER" id="PTHR30055">
    <property type="entry name" value="HTH-TYPE TRANSCRIPTIONAL REGULATOR RUTR"/>
    <property type="match status" value="1"/>
</dbReference>
<dbReference type="PRINTS" id="PR00455">
    <property type="entry name" value="HTHTETR"/>
</dbReference>
<dbReference type="AlphaFoldDB" id="A0A3G8JHF0"/>
<evidence type="ECO:0000313" key="4">
    <source>
        <dbReference type="EMBL" id="AZG43942.1"/>
    </source>
</evidence>
<dbReference type="InterPro" id="IPR050109">
    <property type="entry name" value="HTH-type_TetR-like_transc_reg"/>
</dbReference>
<dbReference type="KEGG" id="gom:D7316_00518"/>
<evidence type="ECO:0000256" key="2">
    <source>
        <dbReference type="PROSITE-ProRule" id="PRU00335"/>
    </source>
</evidence>
<proteinExistence type="predicted"/>
<feature type="domain" description="HTH tetR-type" evidence="3">
    <location>
        <begin position="7"/>
        <end position="67"/>
    </location>
</feature>
<dbReference type="InterPro" id="IPR036271">
    <property type="entry name" value="Tet_transcr_reg_TetR-rel_C_sf"/>
</dbReference>
<dbReference type="Gene3D" id="1.10.357.10">
    <property type="entry name" value="Tetracycline Repressor, domain 2"/>
    <property type="match status" value="1"/>
</dbReference>
<name>A0A3G8JHF0_9ACTN</name>
<evidence type="ECO:0000259" key="3">
    <source>
        <dbReference type="PROSITE" id="PS50977"/>
    </source>
</evidence>
<evidence type="ECO:0000313" key="5">
    <source>
        <dbReference type="Proteomes" id="UP000271469"/>
    </source>
</evidence>
<keyword evidence="1 2" id="KW-0238">DNA-binding</keyword>
<reference evidence="4 5" key="1">
    <citation type="submission" date="2018-11" db="EMBL/GenBank/DDBJ databases">
        <title>Gordonia insulae sp. nov., isolated from an island soil.</title>
        <authorList>
            <person name="Kim Y.S."/>
            <person name="Kim S.B."/>
        </authorList>
    </citation>
    <scope>NUCLEOTIDE SEQUENCE [LARGE SCALE GENOMIC DNA]</scope>
    <source>
        <strain evidence="4 5">MMS17-SY073</strain>
    </source>
</reference>
<dbReference type="GO" id="GO:0000976">
    <property type="term" value="F:transcription cis-regulatory region binding"/>
    <property type="evidence" value="ECO:0007669"/>
    <property type="project" value="TreeGrafter"/>
</dbReference>
<protein>
    <submittedName>
        <fullName evidence="4">HTH-type transcriptional regulator BetI</fullName>
    </submittedName>
</protein>
<dbReference type="EMBL" id="CP033972">
    <property type="protein sequence ID" value="AZG43942.1"/>
    <property type="molecule type" value="Genomic_DNA"/>
</dbReference>
<dbReference type="InterPro" id="IPR009057">
    <property type="entry name" value="Homeodomain-like_sf"/>
</dbReference>
<dbReference type="SUPFAM" id="SSF46689">
    <property type="entry name" value="Homeodomain-like"/>
    <property type="match status" value="1"/>
</dbReference>
<sequence>MARMPVEKRRELLLDAAFRVIARNGVDGATTRAISAEAGVTLSTFHYVFASRDDLLAALVQRGTDTELSVIAEALTITASGTTTGIDGIRIMLRESLSGYIDGVVADPDREQAMISLNQYARQTRGLATLGADMYRRYYEAIADGLALAARQADVDWDRPTHELAPLVVAATDGITLAYLNTRDRGVCIRIAEATVTLMLTHVTRTH</sequence>
<accession>A0A3G8JHF0</accession>
<evidence type="ECO:0000256" key="1">
    <source>
        <dbReference type="ARBA" id="ARBA00023125"/>
    </source>
</evidence>
<dbReference type="Pfam" id="PF00440">
    <property type="entry name" value="TetR_N"/>
    <property type="match status" value="1"/>
</dbReference>
<dbReference type="Proteomes" id="UP000271469">
    <property type="component" value="Chromosome"/>
</dbReference>
<dbReference type="GO" id="GO:0003700">
    <property type="term" value="F:DNA-binding transcription factor activity"/>
    <property type="evidence" value="ECO:0007669"/>
    <property type="project" value="TreeGrafter"/>
</dbReference>
<organism evidence="4 5">
    <name type="scientific">Gordonia insulae</name>
    <dbReference type="NCBI Taxonomy" id="2420509"/>
    <lineage>
        <taxon>Bacteria</taxon>
        <taxon>Bacillati</taxon>
        <taxon>Actinomycetota</taxon>
        <taxon>Actinomycetes</taxon>
        <taxon>Mycobacteriales</taxon>
        <taxon>Gordoniaceae</taxon>
        <taxon>Gordonia</taxon>
    </lineage>
</organism>
<dbReference type="PANTHER" id="PTHR30055:SF231">
    <property type="entry name" value="TRANSCRIPTIONAL REGULATORY PROTEIN (PROBABLY DEOR-FAMILY)-RELATED"/>
    <property type="match status" value="1"/>
</dbReference>
<feature type="DNA-binding region" description="H-T-H motif" evidence="2">
    <location>
        <begin position="30"/>
        <end position="49"/>
    </location>
</feature>
<dbReference type="SUPFAM" id="SSF48498">
    <property type="entry name" value="Tetracyclin repressor-like, C-terminal domain"/>
    <property type="match status" value="1"/>
</dbReference>
<dbReference type="InterPro" id="IPR001647">
    <property type="entry name" value="HTH_TetR"/>
</dbReference>